<dbReference type="RefSeq" id="WP_053603283.1">
    <property type="nucleotide sequence ID" value="NZ_CP012600.1"/>
</dbReference>
<dbReference type="EMBL" id="CP012600">
    <property type="protein sequence ID" value="ALC81525.1"/>
    <property type="molecule type" value="Genomic_DNA"/>
</dbReference>
<evidence type="ECO:0000256" key="2">
    <source>
        <dbReference type="ARBA" id="ARBA00023315"/>
    </source>
</evidence>
<proteinExistence type="predicted"/>
<dbReference type="PANTHER" id="PTHR43877:SF2">
    <property type="entry name" value="AMINOALKYLPHOSPHONATE N-ACETYLTRANSFERASE-RELATED"/>
    <property type="match status" value="1"/>
</dbReference>
<dbReference type="Proteomes" id="UP000067625">
    <property type="component" value="Chromosome"/>
</dbReference>
<gene>
    <name evidence="4" type="ORF">AM592_07890</name>
</gene>
<name>A0A0M4FWZ7_9BACI</name>
<evidence type="ECO:0000313" key="5">
    <source>
        <dbReference type="Proteomes" id="UP000067625"/>
    </source>
</evidence>
<reference evidence="4 5" key="2">
    <citation type="journal article" date="2016" name="Int. J. Syst. Evol. Microbiol.">
        <title>Bacillus gobiensis sp. nov., isolated from a soil sample.</title>
        <authorList>
            <person name="Liu B."/>
            <person name="Liu G.H."/>
            <person name="Cetin S."/>
            <person name="Schumann P."/>
            <person name="Pan Z.Z."/>
            <person name="Chen Q.Q."/>
        </authorList>
    </citation>
    <scope>NUCLEOTIDE SEQUENCE [LARGE SCALE GENOMIC DNA]</scope>
    <source>
        <strain evidence="4 5">FJAT-4402</strain>
    </source>
</reference>
<evidence type="ECO:0000313" key="4">
    <source>
        <dbReference type="EMBL" id="ALC81525.1"/>
    </source>
</evidence>
<protein>
    <submittedName>
        <fullName evidence="4">Acetyltransferase</fullName>
    </submittedName>
</protein>
<dbReference type="STRING" id="1441095.AM592_07890"/>
<keyword evidence="2" id="KW-0012">Acyltransferase</keyword>
<reference evidence="5" key="1">
    <citation type="submission" date="2015-08" db="EMBL/GenBank/DDBJ databases">
        <title>Genome sequencing project for genomic taxonomy and phylogenomics of Bacillus-like bacteria.</title>
        <authorList>
            <person name="Liu B."/>
            <person name="Wang J."/>
            <person name="Zhu Y."/>
            <person name="Liu G."/>
            <person name="Chen Q."/>
            <person name="Chen Z."/>
            <person name="Lan J."/>
            <person name="Che J."/>
            <person name="Ge C."/>
            <person name="Shi H."/>
            <person name="Pan Z."/>
            <person name="Liu X."/>
        </authorList>
    </citation>
    <scope>NUCLEOTIDE SEQUENCE [LARGE SCALE GENOMIC DNA]</scope>
    <source>
        <strain evidence="5">FJAT-4402</strain>
    </source>
</reference>
<dbReference type="PROSITE" id="PS51186">
    <property type="entry name" value="GNAT"/>
    <property type="match status" value="1"/>
</dbReference>
<dbReference type="OrthoDB" id="9796381at2"/>
<organism evidence="4 5">
    <name type="scientific">Bacillus gobiensis</name>
    <dbReference type="NCBI Taxonomy" id="1441095"/>
    <lineage>
        <taxon>Bacteria</taxon>
        <taxon>Bacillati</taxon>
        <taxon>Bacillota</taxon>
        <taxon>Bacilli</taxon>
        <taxon>Bacillales</taxon>
        <taxon>Bacillaceae</taxon>
        <taxon>Bacillus</taxon>
    </lineage>
</organism>
<dbReference type="PANTHER" id="PTHR43877">
    <property type="entry name" value="AMINOALKYLPHOSPHONATE N-ACETYLTRANSFERASE-RELATED-RELATED"/>
    <property type="match status" value="1"/>
</dbReference>
<dbReference type="Gene3D" id="3.40.630.30">
    <property type="match status" value="1"/>
</dbReference>
<dbReference type="AlphaFoldDB" id="A0A0M4FWZ7"/>
<evidence type="ECO:0000259" key="3">
    <source>
        <dbReference type="PROSITE" id="PS51186"/>
    </source>
</evidence>
<keyword evidence="5" id="KW-1185">Reference proteome</keyword>
<accession>A0A0M4FWZ7</accession>
<dbReference type="CDD" id="cd04301">
    <property type="entry name" value="NAT_SF"/>
    <property type="match status" value="1"/>
</dbReference>
<dbReference type="Pfam" id="PF00583">
    <property type="entry name" value="Acetyltransf_1"/>
    <property type="match status" value="1"/>
</dbReference>
<dbReference type="InterPro" id="IPR000182">
    <property type="entry name" value="GNAT_dom"/>
</dbReference>
<feature type="domain" description="N-acetyltransferase" evidence="3">
    <location>
        <begin position="1"/>
        <end position="135"/>
    </location>
</feature>
<dbReference type="PATRIC" id="fig|1441095.3.peg.1733"/>
<dbReference type="SUPFAM" id="SSF55729">
    <property type="entry name" value="Acyl-CoA N-acyltransferases (Nat)"/>
    <property type="match status" value="1"/>
</dbReference>
<keyword evidence="1 4" id="KW-0808">Transferase</keyword>
<evidence type="ECO:0000256" key="1">
    <source>
        <dbReference type="ARBA" id="ARBA00022679"/>
    </source>
</evidence>
<dbReference type="GO" id="GO:0016747">
    <property type="term" value="F:acyltransferase activity, transferring groups other than amino-acyl groups"/>
    <property type="evidence" value="ECO:0007669"/>
    <property type="project" value="InterPro"/>
</dbReference>
<dbReference type="NCBIfam" id="NF002959">
    <property type="entry name" value="PRK03624.1"/>
    <property type="match status" value="1"/>
</dbReference>
<sequence>MKFRQFTVSDFNSVIDLWQRAGLILSRSDTLEGIKEKLKRDSELFFVLEENGTIIGVVMGSYDGRRGWINHLAVDPEHQGNNLGQKIISELEIRLKKIGCEKLNLLIEMDNKQVKGFYENLGYKQDELLFMEKWI</sequence>
<dbReference type="InterPro" id="IPR050832">
    <property type="entry name" value="Bact_Acetyltransf"/>
</dbReference>
<dbReference type="InterPro" id="IPR016181">
    <property type="entry name" value="Acyl_CoA_acyltransferase"/>
</dbReference>